<gene>
    <name evidence="2" type="ORF">MSP8886_03443</name>
</gene>
<dbReference type="OrthoDB" id="9812656at2"/>
<accession>A0A1A8TP60</accession>
<sequence length="127" mass="14114">MIRQIDHIVLTVADIEKSVAFYEKVLKMKPVTFANGRRAMHFGQQKINFQRVGDELRNHALEGSGDLCLIADCSLNEVIAHLNACQVPILEGPVSKTGAQGEIQSVYFNDLDNNLIEVSVYPKSLSE</sequence>
<dbReference type="Proteomes" id="UP000092544">
    <property type="component" value="Unassembled WGS sequence"/>
</dbReference>
<evidence type="ECO:0000313" key="3">
    <source>
        <dbReference type="Proteomes" id="UP000092544"/>
    </source>
</evidence>
<dbReference type="SUPFAM" id="SSF54593">
    <property type="entry name" value="Glyoxalase/Bleomycin resistance protein/Dihydroxybiphenyl dioxygenase"/>
    <property type="match status" value="1"/>
</dbReference>
<dbReference type="CDD" id="cd07253">
    <property type="entry name" value="GLOD5"/>
    <property type="match status" value="1"/>
</dbReference>
<dbReference type="EMBL" id="FLOB01000010">
    <property type="protein sequence ID" value="SBS35670.1"/>
    <property type="molecule type" value="Genomic_DNA"/>
</dbReference>
<evidence type="ECO:0000259" key="1">
    <source>
        <dbReference type="PROSITE" id="PS51819"/>
    </source>
</evidence>
<dbReference type="InterPro" id="IPR004360">
    <property type="entry name" value="Glyas_Fos-R_dOase_dom"/>
</dbReference>
<dbReference type="AlphaFoldDB" id="A0A1A8TP60"/>
<evidence type="ECO:0000313" key="2">
    <source>
        <dbReference type="EMBL" id="SBS35670.1"/>
    </source>
</evidence>
<dbReference type="PANTHER" id="PTHR21366:SF14">
    <property type="entry name" value="GLYOXALASE DOMAIN-CONTAINING PROTEIN 5"/>
    <property type="match status" value="1"/>
</dbReference>
<dbReference type="Gene3D" id="3.10.180.10">
    <property type="entry name" value="2,3-Dihydroxybiphenyl 1,2-Dioxygenase, domain 1"/>
    <property type="match status" value="1"/>
</dbReference>
<dbReference type="InterPro" id="IPR037523">
    <property type="entry name" value="VOC_core"/>
</dbReference>
<dbReference type="RefSeq" id="WP_067018670.1">
    <property type="nucleotide sequence ID" value="NZ_FLOB01000010.1"/>
</dbReference>
<dbReference type="STRING" id="1792290.MSP8886_03443"/>
<name>A0A1A8TP60_9GAMM</name>
<dbReference type="Pfam" id="PF00903">
    <property type="entry name" value="Glyoxalase"/>
    <property type="match status" value="1"/>
</dbReference>
<reference evidence="2 3" key="1">
    <citation type="submission" date="2016-06" db="EMBL/GenBank/DDBJ databases">
        <authorList>
            <person name="Kjaerup R.B."/>
            <person name="Dalgaard T.S."/>
            <person name="Juul-Madsen H.R."/>
        </authorList>
    </citation>
    <scope>NUCLEOTIDE SEQUENCE [LARGE SCALE GENOMIC DNA]</scope>
    <source>
        <strain evidence="2 3">CECT 8886</strain>
    </source>
</reference>
<organism evidence="2 3">
    <name type="scientific">Marinomonas spartinae</name>
    <dbReference type="NCBI Taxonomy" id="1792290"/>
    <lineage>
        <taxon>Bacteria</taxon>
        <taxon>Pseudomonadati</taxon>
        <taxon>Pseudomonadota</taxon>
        <taxon>Gammaproteobacteria</taxon>
        <taxon>Oceanospirillales</taxon>
        <taxon>Oceanospirillaceae</taxon>
        <taxon>Marinomonas</taxon>
    </lineage>
</organism>
<dbReference type="PROSITE" id="PS51819">
    <property type="entry name" value="VOC"/>
    <property type="match status" value="1"/>
</dbReference>
<protein>
    <submittedName>
        <fullName evidence="2">Virulence protein</fullName>
    </submittedName>
</protein>
<proteinExistence type="predicted"/>
<dbReference type="InterPro" id="IPR050383">
    <property type="entry name" value="GlyoxalaseI/FosfomycinResist"/>
</dbReference>
<feature type="domain" description="VOC" evidence="1">
    <location>
        <begin position="4"/>
        <end position="121"/>
    </location>
</feature>
<dbReference type="InterPro" id="IPR029068">
    <property type="entry name" value="Glyas_Bleomycin-R_OHBP_Dase"/>
</dbReference>
<dbReference type="PANTHER" id="PTHR21366">
    <property type="entry name" value="GLYOXALASE FAMILY PROTEIN"/>
    <property type="match status" value="1"/>
</dbReference>
<keyword evidence="3" id="KW-1185">Reference proteome</keyword>